<feature type="domain" description="Ppx/GppA phosphatase N-terminal" evidence="2">
    <location>
        <begin position="29"/>
        <end position="310"/>
    </location>
</feature>
<name>A0AA41X1P4_9ALTE</name>
<dbReference type="PANTHER" id="PTHR30005">
    <property type="entry name" value="EXOPOLYPHOSPHATASE"/>
    <property type="match status" value="1"/>
</dbReference>
<organism evidence="4 5">
    <name type="scientific">Opacimonas viscosa</name>
    <dbReference type="NCBI Taxonomy" id="2961944"/>
    <lineage>
        <taxon>Bacteria</taxon>
        <taxon>Pseudomonadati</taxon>
        <taxon>Pseudomonadota</taxon>
        <taxon>Gammaproteobacteria</taxon>
        <taxon>Alteromonadales</taxon>
        <taxon>Alteromonadaceae</taxon>
        <taxon>Opacimonas</taxon>
    </lineage>
</organism>
<protein>
    <submittedName>
        <fullName evidence="4">Guanosine-5'-triphosphate,3'-diphosphate pyrophosphatase</fullName>
    </submittedName>
</protein>
<dbReference type="EMBL" id="JANATA010000006">
    <property type="protein sequence ID" value="MCP3428358.1"/>
    <property type="molecule type" value="Genomic_DNA"/>
</dbReference>
<dbReference type="Gene3D" id="1.10.3210.10">
    <property type="entry name" value="Hypothetical protein af1432"/>
    <property type="match status" value="1"/>
</dbReference>
<dbReference type="Gene3D" id="3.30.420.150">
    <property type="entry name" value="Exopolyphosphatase. Domain 2"/>
    <property type="match status" value="1"/>
</dbReference>
<proteinExistence type="predicted"/>
<sequence length="510" mass="56817">MRPDELTTLQPKGEYFAAVDLGSNSFHLVVVHVQNGNVQIISKVKQKVRLASGLDDDMVLSTEAMERGWRCLASFADRLKNIPSANIKVVATATLRLAVNAHDFILKAEDTLQHKIKIISGEEEAKEIYRGVAFTSTTVGNSLVIDIGGASTEVVLGRDILPIHLYSFNMGCVTFMDRYFADGKLNTENFSAAIAAAKAIIEPNANAFLCFDWQMCLGASGTPQAITDILISQGNRDAIKLSYMKDLLQLCIDAKHIDSLNIVGLAESRRVIFPSGLAILIALFEVLNIKEMNIAGGALREGLIYGMLDNQPLDNRRQQTITGCIKRFHIQSDQARSVTQTALSLYAQMCQYNDICSLDARTLLYTASMLHEIGLHIEYKNYHLHGAYILEHTALEGFTKLQRQCVAELVKYHRQALPAELFQDYPSETQPTLAALLRVLRLAVIIHNKRNGHESLAELEKIKLDIADTEWTLTFPEGWGKENKLVEVELANESWLQYKIGNKLLVKETA</sequence>
<dbReference type="SUPFAM" id="SSF53067">
    <property type="entry name" value="Actin-like ATPase domain"/>
    <property type="match status" value="2"/>
</dbReference>
<gene>
    <name evidence="4" type="ORF">NLF92_05290</name>
</gene>
<comment type="caution">
    <text evidence="4">The sequence shown here is derived from an EMBL/GenBank/DDBJ whole genome shotgun (WGS) entry which is preliminary data.</text>
</comment>
<dbReference type="RefSeq" id="WP_254099573.1">
    <property type="nucleotide sequence ID" value="NZ_JANATA010000006.1"/>
</dbReference>
<feature type="domain" description="Ppx/GppA phosphatase C-terminal" evidence="3">
    <location>
        <begin position="317"/>
        <end position="493"/>
    </location>
</feature>
<evidence type="ECO:0000259" key="2">
    <source>
        <dbReference type="Pfam" id="PF02541"/>
    </source>
</evidence>
<dbReference type="Pfam" id="PF02541">
    <property type="entry name" value="Ppx-GppA"/>
    <property type="match status" value="1"/>
</dbReference>
<keyword evidence="5" id="KW-1185">Reference proteome</keyword>
<dbReference type="Proteomes" id="UP001165413">
    <property type="component" value="Unassembled WGS sequence"/>
</dbReference>
<accession>A0AA41X1P4</accession>
<dbReference type="FunFam" id="3.30.420.40:FF:000023">
    <property type="entry name" value="Guanosine-5'-triphosphate,3'-diphosphate pyrophosphatase"/>
    <property type="match status" value="1"/>
</dbReference>
<dbReference type="InterPro" id="IPR050273">
    <property type="entry name" value="GppA/Ppx_hydrolase"/>
</dbReference>
<dbReference type="SUPFAM" id="SSF109604">
    <property type="entry name" value="HD-domain/PDEase-like"/>
    <property type="match status" value="1"/>
</dbReference>
<dbReference type="Gene3D" id="3.30.420.40">
    <property type="match status" value="1"/>
</dbReference>
<dbReference type="InterPro" id="IPR030673">
    <property type="entry name" value="PyroPPase_GppA_Ppx"/>
</dbReference>
<keyword evidence="1" id="KW-0378">Hydrolase</keyword>
<evidence type="ECO:0000259" key="3">
    <source>
        <dbReference type="Pfam" id="PF21447"/>
    </source>
</evidence>
<evidence type="ECO:0000256" key="1">
    <source>
        <dbReference type="ARBA" id="ARBA00022801"/>
    </source>
</evidence>
<dbReference type="Pfam" id="PF21447">
    <property type="entry name" value="Ppx-GppA_III"/>
    <property type="match status" value="1"/>
</dbReference>
<evidence type="ECO:0000313" key="5">
    <source>
        <dbReference type="Proteomes" id="UP001165413"/>
    </source>
</evidence>
<dbReference type="PANTHER" id="PTHR30005:SF0">
    <property type="entry name" value="RETROGRADE REGULATION PROTEIN 2"/>
    <property type="match status" value="1"/>
</dbReference>
<dbReference type="InterPro" id="IPR048950">
    <property type="entry name" value="Ppx_GppA_C"/>
</dbReference>
<dbReference type="AlphaFoldDB" id="A0AA41X1P4"/>
<evidence type="ECO:0000313" key="4">
    <source>
        <dbReference type="EMBL" id="MCP3428358.1"/>
    </source>
</evidence>
<dbReference type="InterPro" id="IPR043129">
    <property type="entry name" value="ATPase_NBD"/>
</dbReference>
<dbReference type="PIRSF" id="PIRSF001267">
    <property type="entry name" value="Pyrophosphatase_GppA_Ppx"/>
    <property type="match status" value="1"/>
</dbReference>
<dbReference type="InterPro" id="IPR003695">
    <property type="entry name" value="Ppx_GppA_N"/>
</dbReference>
<reference evidence="4" key="1">
    <citation type="submission" date="2022-07" db="EMBL/GenBank/DDBJ databases">
        <title>Characterization of the Novel Bacterium Alteromonas immobilis LMIT006 and Alteromonas gregis LMIT007.</title>
        <authorList>
            <person name="Lin X."/>
        </authorList>
    </citation>
    <scope>NUCLEOTIDE SEQUENCE</scope>
    <source>
        <strain evidence="4">LMIT007</strain>
    </source>
</reference>
<dbReference type="GO" id="GO:0016462">
    <property type="term" value="F:pyrophosphatase activity"/>
    <property type="evidence" value="ECO:0007669"/>
    <property type="project" value="TreeGrafter"/>
</dbReference>